<dbReference type="SMART" id="SM00345">
    <property type="entry name" value="HTH_GNTR"/>
    <property type="match status" value="1"/>
</dbReference>
<dbReference type="Proteomes" id="UP000573729">
    <property type="component" value="Unassembled WGS sequence"/>
</dbReference>
<evidence type="ECO:0000313" key="6">
    <source>
        <dbReference type="Proteomes" id="UP000573729"/>
    </source>
</evidence>
<gene>
    <name evidence="5" type="ORF">BKA24_001476</name>
</gene>
<feature type="domain" description="HTH gntR-type" evidence="4">
    <location>
        <begin position="11"/>
        <end position="79"/>
    </location>
</feature>
<organism evidence="5 6">
    <name type="scientific">Microbacterium marinum</name>
    <dbReference type="NCBI Taxonomy" id="421115"/>
    <lineage>
        <taxon>Bacteria</taxon>
        <taxon>Bacillati</taxon>
        <taxon>Actinomycetota</taxon>
        <taxon>Actinomycetes</taxon>
        <taxon>Micrococcales</taxon>
        <taxon>Microbacteriaceae</taxon>
        <taxon>Microbacterium</taxon>
    </lineage>
</organism>
<dbReference type="RefSeq" id="WP_184216603.1">
    <property type="nucleotide sequence ID" value="NZ_JACHMD010000001.1"/>
</dbReference>
<dbReference type="Gene3D" id="1.10.10.10">
    <property type="entry name" value="Winged helix-like DNA-binding domain superfamily/Winged helix DNA-binding domain"/>
    <property type="match status" value="1"/>
</dbReference>
<evidence type="ECO:0000256" key="1">
    <source>
        <dbReference type="ARBA" id="ARBA00023015"/>
    </source>
</evidence>
<name>A0A7W7BQ57_9MICO</name>
<sequence>MLIRIDPGSPEPLFTQVTRAVRAEIASGRIAVGERLPSAREIAQSLQINLHTVLHAYQDLRDEGLIELRRGRGAVVVADAAALSGLRDDIEALVAKAAAVGVSADTLSALVKEAAHGR</sequence>
<dbReference type="SUPFAM" id="SSF46785">
    <property type="entry name" value="Winged helix' DNA-binding domain"/>
    <property type="match status" value="1"/>
</dbReference>
<evidence type="ECO:0000256" key="3">
    <source>
        <dbReference type="ARBA" id="ARBA00023163"/>
    </source>
</evidence>
<evidence type="ECO:0000259" key="4">
    <source>
        <dbReference type="PROSITE" id="PS50949"/>
    </source>
</evidence>
<dbReference type="CDD" id="cd07377">
    <property type="entry name" value="WHTH_GntR"/>
    <property type="match status" value="1"/>
</dbReference>
<dbReference type="InterPro" id="IPR000524">
    <property type="entry name" value="Tscrpt_reg_HTH_GntR"/>
</dbReference>
<dbReference type="PANTHER" id="PTHR38445">
    <property type="entry name" value="HTH-TYPE TRANSCRIPTIONAL REPRESSOR YTRA"/>
    <property type="match status" value="1"/>
</dbReference>
<keyword evidence="2" id="KW-0238">DNA-binding</keyword>
<dbReference type="Pfam" id="PF00392">
    <property type="entry name" value="GntR"/>
    <property type="match status" value="1"/>
</dbReference>
<dbReference type="InterPro" id="IPR036388">
    <property type="entry name" value="WH-like_DNA-bd_sf"/>
</dbReference>
<dbReference type="GO" id="GO:0003700">
    <property type="term" value="F:DNA-binding transcription factor activity"/>
    <property type="evidence" value="ECO:0007669"/>
    <property type="project" value="InterPro"/>
</dbReference>
<dbReference type="PROSITE" id="PS50949">
    <property type="entry name" value="HTH_GNTR"/>
    <property type="match status" value="1"/>
</dbReference>
<comment type="caution">
    <text evidence="5">The sequence shown here is derived from an EMBL/GenBank/DDBJ whole genome shotgun (WGS) entry which is preliminary data.</text>
</comment>
<protein>
    <submittedName>
        <fullName evidence="5">GntR family transcriptional regulator</fullName>
    </submittedName>
</protein>
<accession>A0A7W7BQ57</accession>
<dbReference type="EMBL" id="JACHMD010000001">
    <property type="protein sequence ID" value="MBB4666767.1"/>
    <property type="molecule type" value="Genomic_DNA"/>
</dbReference>
<dbReference type="GO" id="GO:0003677">
    <property type="term" value="F:DNA binding"/>
    <property type="evidence" value="ECO:0007669"/>
    <property type="project" value="UniProtKB-KW"/>
</dbReference>
<keyword evidence="6" id="KW-1185">Reference proteome</keyword>
<dbReference type="AlphaFoldDB" id="A0A7W7BQ57"/>
<dbReference type="InterPro" id="IPR036390">
    <property type="entry name" value="WH_DNA-bd_sf"/>
</dbReference>
<evidence type="ECO:0000256" key="2">
    <source>
        <dbReference type="ARBA" id="ARBA00023125"/>
    </source>
</evidence>
<keyword evidence="3" id="KW-0804">Transcription</keyword>
<reference evidence="5 6" key="1">
    <citation type="submission" date="2020-08" db="EMBL/GenBank/DDBJ databases">
        <title>Sequencing the genomes of 1000 actinobacteria strains.</title>
        <authorList>
            <person name="Klenk H.-P."/>
        </authorList>
    </citation>
    <scope>NUCLEOTIDE SEQUENCE [LARGE SCALE GENOMIC DNA]</scope>
    <source>
        <strain evidence="5 6">DSM 24947</strain>
    </source>
</reference>
<proteinExistence type="predicted"/>
<keyword evidence="1" id="KW-0805">Transcription regulation</keyword>
<evidence type="ECO:0000313" key="5">
    <source>
        <dbReference type="EMBL" id="MBB4666767.1"/>
    </source>
</evidence>
<dbReference type="PANTHER" id="PTHR38445:SF7">
    <property type="entry name" value="GNTR-FAMILY TRANSCRIPTIONAL REGULATOR"/>
    <property type="match status" value="1"/>
</dbReference>